<evidence type="ECO:0000313" key="1">
    <source>
        <dbReference type="EMBL" id="RVW20870.1"/>
    </source>
</evidence>
<organism evidence="1 2">
    <name type="scientific">Vitis vinifera</name>
    <name type="common">Grape</name>
    <dbReference type="NCBI Taxonomy" id="29760"/>
    <lineage>
        <taxon>Eukaryota</taxon>
        <taxon>Viridiplantae</taxon>
        <taxon>Streptophyta</taxon>
        <taxon>Embryophyta</taxon>
        <taxon>Tracheophyta</taxon>
        <taxon>Spermatophyta</taxon>
        <taxon>Magnoliopsida</taxon>
        <taxon>eudicotyledons</taxon>
        <taxon>Gunneridae</taxon>
        <taxon>Pentapetalae</taxon>
        <taxon>rosids</taxon>
        <taxon>Vitales</taxon>
        <taxon>Vitaceae</taxon>
        <taxon>Viteae</taxon>
        <taxon>Vitis</taxon>
    </lineage>
</organism>
<name>A0A438CC96_VITVI</name>
<sequence length="180" mass="20216">MRGVNDAEKRKLIKLVIRSQRAKLVCLQETKGGILVFWDFKVLELLDLEGVWALFWEEIEGLWEELGAIRGLWNDLWCVRGSASFILALKPKALKVLLKKWNKEEFDNVSGVERGSSGGFKSFSSKEGDWRPGIEGLSFEALEEEEARNLDGVSLEEVLGALLELNGDKAPGPEGFSMNF</sequence>
<comment type="caution">
    <text evidence="1">The sequence shown here is derived from an EMBL/GenBank/DDBJ whole genome shotgun (WGS) entry which is preliminary data.</text>
</comment>
<protein>
    <recommendedName>
        <fullName evidence="3">DUF4283 domain-containing protein</fullName>
    </recommendedName>
</protein>
<dbReference type="AlphaFoldDB" id="A0A438CC96"/>
<evidence type="ECO:0008006" key="3">
    <source>
        <dbReference type="Google" id="ProtNLM"/>
    </source>
</evidence>
<evidence type="ECO:0000313" key="2">
    <source>
        <dbReference type="Proteomes" id="UP000288805"/>
    </source>
</evidence>
<dbReference type="Proteomes" id="UP000288805">
    <property type="component" value="Unassembled WGS sequence"/>
</dbReference>
<accession>A0A438CC96</accession>
<gene>
    <name evidence="1" type="ORF">CK203_109262</name>
</gene>
<reference evidence="1 2" key="1">
    <citation type="journal article" date="2018" name="PLoS Genet.">
        <title>Population sequencing reveals clonal diversity and ancestral inbreeding in the grapevine cultivar Chardonnay.</title>
        <authorList>
            <person name="Roach M.J."/>
            <person name="Johnson D.L."/>
            <person name="Bohlmann J."/>
            <person name="van Vuuren H.J."/>
            <person name="Jones S.J."/>
            <person name="Pretorius I.S."/>
            <person name="Schmidt S.A."/>
            <person name="Borneman A.R."/>
        </authorList>
    </citation>
    <scope>NUCLEOTIDE SEQUENCE [LARGE SCALE GENOMIC DNA]</scope>
    <source>
        <strain evidence="2">cv. Chardonnay</strain>
        <tissue evidence="1">Leaf</tissue>
    </source>
</reference>
<dbReference type="EMBL" id="QGNW01002331">
    <property type="protein sequence ID" value="RVW20870.1"/>
    <property type="molecule type" value="Genomic_DNA"/>
</dbReference>
<proteinExistence type="predicted"/>